<name>A0A5C7J6B5_9BACT</name>
<dbReference type="EMBL" id="SSDS01000060">
    <property type="protein sequence ID" value="TXG76908.1"/>
    <property type="molecule type" value="Genomic_DNA"/>
</dbReference>
<dbReference type="AlphaFoldDB" id="A0A5C7J6B5"/>
<dbReference type="Proteomes" id="UP000321026">
    <property type="component" value="Unassembled WGS sequence"/>
</dbReference>
<sequence length="348" mass="39014">MENFNLNTFFDAVKKQQEQMEKDAEPEKNLFEQLKNLGDLQWLSKNPPRREFLFSINDNEGFLPAGKTSMIVSPGGCGKTFLLTHCALAAATGTSWLHTKANNPIKVLFVAAEEDESELWIRFHNMAKSLGFHHDSKLLNLASKNIIPFASRGVCQRLIDDKGEAKKHYEDLKNFIAKNEDIKLVILDPASRFMGAETETNNAAATDFINLIDGLTMVGGRPTVLIAHHTNKAALNTVSEDKVPSFSQAFSRGSSALIDGCRWMLGIQRSETKNSQRSIFIKVIKSNYSKLGQVLEFEQDYANSGTLKFVGEITPEIMKSRKIDDAWQAAERPSKPNHLFGYVTREEI</sequence>
<accession>A0A5C7J6B5</accession>
<evidence type="ECO:0000313" key="2">
    <source>
        <dbReference type="Proteomes" id="UP000321026"/>
    </source>
</evidence>
<comment type="caution">
    <text evidence="1">The sequence shown here is derived from an EMBL/GenBank/DDBJ whole genome shotgun (WGS) entry which is preliminary data.</text>
</comment>
<gene>
    <name evidence="1" type="ORF">E6Q11_03810</name>
</gene>
<organism evidence="1 2">
    <name type="scientific">Candidatus Dojkabacteria bacterium</name>
    <dbReference type="NCBI Taxonomy" id="2099670"/>
    <lineage>
        <taxon>Bacteria</taxon>
        <taxon>Candidatus Dojkabacteria</taxon>
    </lineage>
</organism>
<protein>
    <submittedName>
        <fullName evidence="1">AAA family ATPase</fullName>
    </submittedName>
</protein>
<dbReference type="InterPro" id="IPR027417">
    <property type="entry name" value="P-loop_NTPase"/>
</dbReference>
<evidence type="ECO:0000313" key="1">
    <source>
        <dbReference type="EMBL" id="TXG76908.1"/>
    </source>
</evidence>
<dbReference type="Pfam" id="PF13481">
    <property type="entry name" value="AAA_25"/>
    <property type="match status" value="1"/>
</dbReference>
<proteinExistence type="predicted"/>
<reference evidence="1 2" key="1">
    <citation type="submission" date="2018-09" db="EMBL/GenBank/DDBJ databases">
        <title>Metagenome Assembled Genomes from an Advanced Water Purification Facility.</title>
        <authorList>
            <person name="Stamps B.W."/>
            <person name="Spear J.R."/>
        </authorList>
    </citation>
    <scope>NUCLEOTIDE SEQUENCE [LARGE SCALE GENOMIC DNA]</scope>
    <source>
        <strain evidence="1">Bin_63_2</strain>
    </source>
</reference>
<dbReference type="SUPFAM" id="SSF52540">
    <property type="entry name" value="P-loop containing nucleoside triphosphate hydrolases"/>
    <property type="match status" value="1"/>
</dbReference>
<dbReference type="Gene3D" id="3.40.50.300">
    <property type="entry name" value="P-loop containing nucleotide triphosphate hydrolases"/>
    <property type="match status" value="1"/>
</dbReference>